<dbReference type="Proteomes" id="UP000008514">
    <property type="component" value="Chromosome"/>
</dbReference>
<feature type="transmembrane region" description="Helical" evidence="1">
    <location>
        <begin position="24"/>
        <end position="42"/>
    </location>
</feature>
<protein>
    <submittedName>
        <fullName evidence="2">Uncharacterized protein</fullName>
    </submittedName>
</protein>
<keyword evidence="1" id="KW-0472">Membrane</keyword>
<dbReference type="AlphaFoldDB" id="K4ICP9"/>
<keyword evidence="3" id="KW-1185">Reference proteome</keyword>
<dbReference type="KEGG" id="ptq:P700755_000628"/>
<dbReference type="EMBL" id="CP003879">
    <property type="protein sequence ID" value="AFU67648.1"/>
    <property type="molecule type" value="Genomic_DNA"/>
</dbReference>
<accession>K4ICP9</accession>
<evidence type="ECO:0000256" key="1">
    <source>
        <dbReference type="SAM" id="Phobius"/>
    </source>
</evidence>
<keyword evidence="1" id="KW-1133">Transmembrane helix</keyword>
<dbReference type="STRING" id="313595.P700755_000628"/>
<organism evidence="2 3">
    <name type="scientific">Psychroflexus torquis (strain ATCC 700755 / CIP 106069 / ACAM 623)</name>
    <dbReference type="NCBI Taxonomy" id="313595"/>
    <lineage>
        <taxon>Bacteria</taxon>
        <taxon>Pseudomonadati</taxon>
        <taxon>Bacteroidota</taxon>
        <taxon>Flavobacteriia</taxon>
        <taxon>Flavobacteriales</taxon>
        <taxon>Flavobacteriaceae</taxon>
        <taxon>Psychroflexus</taxon>
    </lineage>
</organism>
<evidence type="ECO:0000313" key="2">
    <source>
        <dbReference type="EMBL" id="AFU67648.1"/>
    </source>
</evidence>
<dbReference type="RefSeq" id="WP_015023265.1">
    <property type="nucleotide sequence ID" value="NC_018721.1"/>
</dbReference>
<reference evidence="2" key="1">
    <citation type="submission" date="2006-03" db="EMBL/GenBank/DDBJ databases">
        <authorList>
            <person name="Bowman J."/>
            <person name="Ferriera S."/>
            <person name="Johnson J."/>
            <person name="Kravitz S."/>
            <person name="Halpern A."/>
            <person name="Remington K."/>
            <person name="Beeson K."/>
            <person name="Tran B."/>
            <person name="Rogers Y.-H."/>
            <person name="Friedman R."/>
            <person name="Venter J.C."/>
        </authorList>
    </citation>
    <scope>NUCLEOTIDE SEQUENCE [LARGE SCALE GENOMIC DNA]</scope>
    <source>
        <strain evidence="2">ATCC 700755</strain>
    </source>
</reference>
<dbReference type="HOGENOM" id="CLU_2976065_0_0_10"/>
<proteinExistence type="predicted"/>
<name>K4ICP9_PSYTT</name>
<reference evidence="2" key="2">
    <citation type="submission" date="2012-09" db="EMBL/GenBank/DDBJ databases">
        <title>The complete sequence of Psychroflexus torquis an extreme psychrophile from sea-ice that is stimulated by light.</title>
        <authorList>
            <person name="Feng S."/>
            <person name="Powell S.M."/>
            <person name="Bowman J.P."/>
        </authorList>
    </citation>
    <scope>NUCLEOTIDE SEQUENCE [LARGE SCALE GENOMIC DNA]</scope>
    <source>
        <strain evidence="2">ATCC 700755</strain>
    </source>
</reference>
<sequence length="58" mass="6353">MIVTLFIFRTGIGLKLGTSEMKTTLFNLVGLALSVIGLLILVRANKKTDQKAFIDLNT</sequence>
<gene>
    <name evidence="2" type="ordered locus">P700755_000628</name>
</gene>
<keyword evidence="1" id="KW-0812">Transmembrane</keyword>
<evidence type="ECO:0000313" key="3">
    <source>
        <dbReference type="Proteomes" id="UP000008514"/>
    </source>
</evidence>